<dbReference type="Pfam" id="PF13738">
    <property type="entry name" value="Pyr_redox_3"/>
    <property type="match status" value="1"/>
</dbReference>
<proteinExistence type="predicted"/>
<organism evidence="3 4">
    <name type="scientific">Aliarcobacter vitoriensis</name>
    <dbReference type="NCBI Taxonomy" id="2011099"/>
    <lineage>
        <taxon>Bacteria</taxon>
        <taxon>Pseudomonadati</taxon>
        <taxon>Campylobacterota</taxon>
        <taxon>Epsilonproteobacteria</taxon>
        <taxon>Campylobacterales</taxon>
        <taxon>Arcobacteraceae</taxon>
        <taxon>Aliarcobacter</taxon>
    </lineage>
</organism>
<protein>
    <submittedName>
        <fullName evidence="3">Cbb3-type cytochrome oxidase assembly protein CcoS</fullName>
    </submittedName>
</protein>
<dbReference type="InterPro" id="IPR050097">
    <property type="entry name" value="Ferredoxin-NADP_redctase_2"/>
</dbReference>
<dbReference type="PANTHER" id="PTHR48105">
    <property type="entry name" value="THIOREDOXIN REDUCTASE 1-RELATED-RELATED"/>
    <property type="match status" value="1"/>
</dbReference>
<evidence type="ECO:0000313" key="4">
    <source>
        <dbReference type="Proteomes" id="UP000252669"/>
    </source>
</evidence>
<comment type="caution">
    <text evidence="3">The sequence shown here is derived from an EMBL/GenBank/DDBJ whole genome shotgun (WGS) entry which is preliminary data.</text>
</comment>
<gene>
    <name evidence="3" type="ORF">CRU91_08055</name>
</gene>
<evidence type="ECO:0000256" key="1">
    <source>
        <dbReference type="ARBA" id="ARBA00022630"/>
    </source>
</evidence>
<dbReference type="Proteomes" id="UP000252669">
    <property type="component" value="Unassembled WGS sequence"/>
</dbReference>
<dbReference type="RefSeq" id="WP_113894717.1">
    <property type="nucleotide sequence ID" value="NZ_JANJGA010000013.1"/>
</dbReference>
<dbReference type="PROSITE" id="PS51257">
    <property type="entry name" value="PROKAR_LIPOPROTEIN"/>
    <property type="match status" value="1"/>
</dbReference>
<keyword evidence="1" id="KW-0285">Flavoprotein</keyword>
<dbReference type="SUPFAM" id="SSF51905">
    <property type="entry name" value="FAD/NAD(P)-binding domain"/>
    <property type="match status" value="1"/>
</dbReference>
<dbReference type="EMBL" id="PDKB01000013">
    <property type="protein sequence ID" value="RBQ28637.1"/>
    <property type="molecule type" value="Genomic_DNA"/>
</dbReference>
<reference evidence="3 4" key="1">
    <citation type="submission" date="2017-10" db="EMBL/GenBank/DDBJ databases">
        <title>Genomics of the genus Arcobacter.</title>
        <authorList>
            <person name="Perez-Cataluna A."/>
            <person name="Figueras M.J."/>
        </authorList>
    </citation>
    <scope>NUCLEOTIDE SEQUENCE [LARGE SCALE GENOMIC DNA]</scope>
    <source>
        <strain evidence="3 4">CECT 9230</strain>
    </source>
</reference>
<dbReference type="Gene3D" id="3.50.50.60">
    <property type="entry name" value="FAD/NAD(P)-binding domain"/>
    <property type="match status" value="2"/>
</dbReference>
<keyword evidence="2" id="KW-0560">Oxidoreductase</keyword>
<name>A0A366MRF9_9BACT</name>
<dbReference type="OrthoDB" id="9778740at2"/>
<dbReference type="PRINTS" id="PR00469">
    <property type="entry name" value="PNDRDTASEII"/>
</dbReference>
<dbReference type="GO" id="GO:0016491">
    <property type="term" value="F:oxidoreductase activity"/>
    <property type="evidence" value="ECO:0007669"/>
    <property type="project" value="UniProtKB-KW"/>
</dbReference>
<sequence length="319" mass="36147">MNKEIFDILIIGAGVSGISCAIEAKIKNIDNILVLEKSDNFFDTIRKFYKDGKRVDRNWKNHIVDIIGNIDFFDSTKDDTLKYFENLLAKHNINPLYNSEVEKVIKNSENIFEVYSKTQKFLAKNVIITIGKMGKPNKPDYKIPLEIQKIVNFNLDSCTKNENILVIGGGNSAAEYAYSLIDDKNSVTLAYRQKSFSRINETNENILKEYERTKGLNIKLGCDILSLEACETKVNVHFSNKESSIFDRLIYAIGGTTPTDFLKNCGIQIDEYHKAIFDENFETNVKGLFLAGDLAAHNEGSIAIALNHGFKIIDYISKR</sequence>
<dbReference type="PRINTS" id="PR00368">
    <property type="entry name" value="FADPNR"/>
</dbReference>
<dbReference type="InterPro" id="IPR036188">
    <property type="entry name" value="FAD/NAD-bd_sf"/>
</dbReference>
<evidence type="ECO:0000313" key="3">
    <source>
        <dbReference type="EMBL" id="RBQ28637.1"/>
    </source>
</evidence>
<keyword evidence="4" id="KW-1185">Reference proteome</keyword>
<accession>A0A366MRF9</accession>
<evidence type="ECO:0000256" key="2">
    <source>
        <dbReference type="ARBA" id="ARBA00023002"/>
    </source>
</evidence>
<dbReference type="AlphaFoldDB" id="A0A366MRF9"/>